<evidence type="ECO:0000313" key="1">
    <source>
        <dbReference type="EMBL" id="PWW81966.1"/>
    </source>
</evidence>
<reference evidence="2" key="1">
    <citation type="submission" date="2017-10" db="EMBL/GenBank/DDBJ databases">
        <authorList>
            <person name="Gaisin V.A."/>
            <person name="Rysina M.S."/>
            <person name="Grouzdev D.S."/>
        </authorList>
    </citation>
    <scope>NUCLEOTIDE SEQUENCE [LARGE SCALE GENOMIC DNA]</scope>
    <source>
        <strain evidence="2">V1</strain>
    </source>
</reference>
<evidence type="ECO:0000313" key="2">
    <source>
        <dbReference type="Proteomes" id="UP000246278"/>
    </source>
</evidence>
<name>A0A317T970_9CHLB</name>
<sequence length="85" mass="9826">MQYAIETLYLVLFVLLFMVKKGGDGVCLIVYTLIVEKLQYFTIDAHVNTVELGGYQRQMFHKAIKFVPCGHQTHVLRAVYCRRSV</sequence>
<gene>
    <name evidence="1" type="ORF">CR164_06290</name>
</gene>
<comment type="caution">
    <text evidence="1">The sequence shown here is derived from an EMBL/GenBank/DDBJ whole genome shotgun (WGS) entry which is preliminary data.</text>
</comment>
<keyword evidence="2" id="KW-1185">Reference proteome</keyword>
<organism evidence="1 2">
    <name type="scientific">Prosthecochloris marina</name>
    <dbReference type="NCBI Taxonomy" id="2017681"/>
    <lineage>
        <taxon>Bacteria</taxon>
        <taxon>Pseudomonadati</taxon>
        <taxon>Chlorobiota</taxon>
        <taxon>Chlorobiia</taxon>
        <taxon>Chlorobiales</taxon>
        <taxon>Chlorobiaceae</taxon>
        <taxon>Prosthecochloris</taxon>
    </lineage>
</organism>
<accession>A0A317T970</accession>
<dbReference type="AlphaFoldDB" id="A0A317T970"/>
<dbReference type="EMBL" id="PDNZ01000004">
    <property type="protein sequence ID" value="PWW81966.1"/>
    <property type="molecule type" value="Genomic_DNA"/>
</dbReference>
<dbReference type="Proteomes" id="UP000246278">
    <property type="component" value="Unassembled WGS sequence"/>
</dbReference>
<protein>
    <submittedName>
        <fullName evidence="1">Uncharacterized protein</fullName>
    </submittedName>
</protein>
<proteinExistence type="predicted"/>